<reference evidence="2 3" key="1">
    <citation type="submission" date="2020-04" db="EMBL/GenBank/DDBJ databases">
        <authorList>
            <person name="Klaysubun C."/>
            <person name="Duangmal K."/>
            <person name="Lipun K."/>
        </authorList>
    </citation>
    <scope>NUCLEOTIDE SEQUENCE [LARGE SCALE GENOMIC DNA]</scope>
    <source>
        <strain evidence="2 3">K10HN5</strain>
    </source>
</reference>
<dbReference type="RefSeq" id="WP_169381342.1">
    <property type="nucleotide sequence ID" value="NZ_JAAXLA010000016.1"/>
</dbReference>
<dbReference type="SUPFAM" id="SSF52091">
    <property type="entry name" value="SpoIIaa-like"/>
    <property type="match status" value="1"/>
</dbReference>
<dbReference type="EMBL" id="JAAXLA010000016">
    <property type="protein sequence ID" value="NMH97898.1"/>
    <property type="molecule type" value="Genomic_DNA"/>
</dbReference>
<dbReference type="PROSITE" id="PS50801">
    <property type="entry name" value="STAS"/>
    <property type="match status" value="1"/>
</dbReference>
<name>A0ABX1S8K4_9PSEU</name>
<comment type="caution">
    <text evidence="2">The sequence shown here is derived from an EMBL/GenBank/DDBJ whole genome shotgun (WGS) entry which is preliminary data.</text>
</comment>
<dbReference type="InterPro" id="IPR036513">
    <property type="entry name" value="STAS_dom_sf"/>
</dbReference>
<protein>
    <submittedName>
        <fullName evidence="2">STAS domain-containing protein</fullName>
    </submittedName>
</protein>
<dbReference type="Proteomes" id="UP000820669">
    <property type="component" value="Unassembled WGS sequence"/>
</dbReference>
<evidence type="ECO:0000259" key="1">
    <source>
        <dbReference type="PROSITE" id="PS50801"/>
    </source>
</evidence>
<evidence type="ECO:0000313" key="3">
    <source>
        <dbReference type="Proteomes" id="UP000820669"/>
    </source>
</evidence>
<dbReference type="Gene3D" id="3.30.750.24">
    <property type="entry name" value="STAS domain"/>
    <property type="match status" value="1"/>
</dbReference>
<keyword evidence="3" id="KW-1185">Reference proteome</keyword>
<dbReference type="InterPro" id="IPR058548">
    <property type="entry name" value="MlaB-like_STAS"/>
</dbReference>
<dbReference type="Pfam" id="PF13466">
    <property type="entry name" value="STAS_2"/>
    <property type="match status" value="1"/>
</dbReference>
<dbReference type="InterPro" id="IPR002645">
    <property type="entry name" value="STAS_dom"/>
</dbReference>
<evidence type="ECO:0000313" key="2">
    <source>
        <dbReference type="EMBL" id="NMH97898.1"/>
    </source>
</evidence>
<dbReference type="CDD" id="cd07043">
    <property type="entry name" value="STAS_anti-anti-sigma_factors"/>
    <property type="match status" value="1"/>
</dbReference>
<sequence length="130" mass="13313">MDGAAEHAGGPAVELTLVDPGVQVIRVTDRPDADTTSQLAEVLAHVLLQSPWAIVVDLSALDGLDLHAVQVLTGAARWAGELDIGYVLAGPSQAAMTTLAAAGCRRLFEIHGTPGEALAALRDGPIQSSA</sequence>
<organism evidence="2 3">
    <name type="scientific">Pseudonocardia acidicola</name>
    <dbReference type="NCBI Taxonomy" id="2724939"/>
    <lineage>
        <taxon>Bacteria</taxon>
        <taxon>Bacillati</taxon>
        <taxon>Actinomycetota</taxon>
        <taxon>Actinomycetes</taxon>
        <taxon>Pseudonocardiales</taxon>
        <taxon>Pseudonocardiaceae</taxon>
        <taxon>Pseudonocardia</taxon>
    </lineage>
</organism>
<accession>A0ABX1S8K4</accession>
<proteinExistence type="predicted"/>
<feature type="domain" description="STAS" evidence="1">
    <location>
        <begin position="20"/>
        <end position="121"/>
    </location>
</feature>
<gene>
    <name evidence="2" type="ORF">HF526_11330</name>
</gene>